<evidence type="ECO:0000313" key="9">
    <source>
        <dbReference type="Proteomes" id="UP000294752"/>
    </source>
</evidence>
<comment type="similarity">
    <text evidence="2">Belongs to the SusD family.</text>
</comment>
<dbReference type="Pfam" id="PF14322">
    <property type="entry name" value="SusD-like_3"/>
    <property type="match status" value="1"/>
</dbReference>
<keyword evidence="3" id="KW-0732">Signal</keyword>
<dbReference type="InterPro" id="IPR012944">
    <property type="entry name" value="SusD_RagB_dom"/>
</dbReference>
<dbReference type="InterPro" id="IPR033985">
    <property type="entry name" value="SusD-like_N"/>
</dbReference>
<dbReference type="Proteomes" id="UP000294752">
    <property type="component" value="Unassembled WGS sequence"/>
</dbReference>
<feature type="domain" description="SusD-like N-terminal" evidence="7">
    <location>
        <begin position="38"/>
        <end position="205"/>
    </location>
</feature>
<evidence type="ECO:0000259" key="7">
    <source>
        <dbReference type="Pfam" id="PF14322"/>
    </source>
</evidence>
<dbReference type="EMBL" id="SNZV01000011">
    <property type="protein sequence ID" value="TDS08928.1"/>
    <property type="molecule type" value="Genomic_DNA"/>
</dbReference>
<comment type="caution">
    <text evidence="8">The sequence shown here is derived from an EMBL/GenBank/DDBJ whole genome shotgun (WGS) entry which is preliminary data.</text>
</comment>
<organism evidence="8 9">
    <name type="scientific">Sphingobacterium paludis</name>
    <dbReference type="NCBI Taxonomy" id="1476465"/>
    <lineage>
        <taxon>Bacteria</taxon>
        <taxon>Pseudomonadati</taxon>
        <taxon>Bacteroidota</taxon>
        <taxon>Sphingobacteriia</taxon>
        <taxon>Sphingobacteriales</taxon>
        <taxon>Sphingobacteriaceae</taxon>
        <taxon>Sphingobacterium</taxon>
    </lineage>
</organism>
<name>A0A4R7CRC9_9SPHI</name>
<dbReference type="Pfam" id="PF07980">
    <property type="entry name" value="SusD_RagB"/>
    <property type="match status" value="1"/>
</dbReference>
<proteinExistence type="inferred from homology"/>
<dbReference type="GO" id="GO:0009279">
    <property type="term" value="C:cell outer membrane"/>
    <property type="evidence" value="ECO:0007669"/>
    <property type="project" value="UniProtKB-SubCell"/>
</dbReference>
<keyword evidence="5" id="KW-0998">Cell outer membrane</keyword>
<dbReference type="AlphaFoldDB" id="A0A4R7CRC9"/>
<reference evidence="8 9" key="1">
    <citation type="submission" date="2019-03" db="EMBL/GenBank/DDBJ databases">
        <title>Genomic Encyclopedia of Type Strains, Phase III (KMG-III): the genomes of soil and plant-associated and newly described type strains.</title>
        <authorList>
            <person name="Whitman W."/>
        </authorList>
    </citation>
    <scope>NUCLEOTIDE SEQUENCE [LARGE SCALE GENOMIC DNA]</scope>
    <source>
        <strain evidence="8 9">CGMCC 1.12801</strain>
    </source>
</reference>
<evidence type="ECO:0000256" key="3">
    <source>
        <dbReference type="ARBA" id="ARBA00022729"/>
    </source>
</evidence>
<evidence type="ECO:0000259" key="6">
    <source>
        <dbReference type="Pfam" id="PF07980"/>
    </source>
</evidence>
<dbReference type="PROSITE" id="PS51257">
    <property type="entry name" value="PROKAR_LIPOPROTEIN"/>
    <property type="match status" value="1"/>
</dbReference>
<dbReference type="RefSeq" id="WP_243836237.1">
    <property type="nucleotide sequence ID" value="NZ_SNZV01000011.1"/>
</dbReference>
<evidence type="ECO:0000256" key="2">
    <source>
        <dbReference type="ARBA" id="ARBA00006275"/>
    </source>
</evidence>
<keyword evidence="9" id="KW-1185">Reference proteome</keyword>
<accession>A0A4R7CRC9</accession>
<evidence type="ECO:0000313" key="8">
    <source>
        <dbReference type="EMBL" id="TDS08928.1"/>
    </source>
</evidence>
<dbReference type="SUPFAM" id="SSF48452">
    <property type="entry name" value="TPR-like"/>
    <property type="match status" value="1"/>
</dbReference>
<feature type="domain" description="RagB/SusD" evidence="6">
    <location>
        <begin position="454"/>
        <end position="571"/>
    </location>
</feature>
<protein>
    <submittedName>
        <fullName evidence="8">Putative outer membrane starch-binding protein</fullName>
    </submittedName>
</protein>
<comment type="subcellular location">
    <subcellularLocation>
        <location evidence="1">Cell outer membrane</location>
    </subcellularLocation>
</comment>
<evidence type="ECO:0000256" key="5">
    <source>
        <dbReference type="ARBA" id="ARBA00023237"/>
    </source>
</evidence>
<gene>
    <name evidence="8" type="ORF">B0I21_11157</name>
</gene>
<evidence type="ECO:0000256" key="4">
    <source>
        <dbReference type="ARBA" id="ARBA00023136"/>
    </source>
</evidence>
<dbReference type="InterPro" id="IPR011990">
    <property type="entry name" value="TPR-like_helical_dom_sf"/>
</dbReference>
<evidence type="ECO:0000256" key="1">
    <source>
        <dbReference type="ARBA" id="ARBA00004442"/>
    </source>
</evidence>
<sequence length="573" mass="64878">MIKVSKSIIYLGLATGVFTSSCNRDFLNEEAITIYTPENSLQNASQFQTAINNLYNGVRNIHYGNDINLDAYFGLFYATDFAYNATDYAPAAKLNEYEATMLPSYTVPQEIWTLMYKIITNANVVINRVGSSESLSDDERNKFLGEALFFRAYSYNMLANLYGGVPLELDGQTVPRFDYTRATRAEVYQQCRIDFETAISMLKNIEQVRDGEVNKQIAQHYLAETLISLGDHEAAVTAATEVINHSGLHLMTERFGRRLNDLPKNDVYRDLFEYGNQNYSSGNREGLWTLQSTFNNTASVGDRLVWAIVPALGSLALPSSVDPGRTSRLFLNGLFNDEVSLRGVGWIRPTSHFLYTVWSDKNDIRNSPANIVRDFRIEGVPTSSPHYGKWYVADGYKAQVLPVEFRDTIRSFYPVIRKTTVSRGDFPAPYLNGTPAPFGGSQLRNENFTWRAKYVARLAETYLLRAEAYLAMGNTGLAAQDINLIRARSKAGSVAAAQIDIDFILDERLRELYAEEFRVVTLGRLNRRYNRVSRYNPLSGLTIKEYHNLWPIPQNEITQNTDAVIDQNPGYRN</sequence>
<dbReference type="Gene3D" id="1.25.40.390">
    <property type="match status" value="1"/>
</dbReference>
<keyword evidence="4" id="KW-0472">Membrane</keyword>